<feature type="domain" description="SET" evidence="1">
    <location>
        <begin position="43"/>
        <end position="159"/>
    </location>
</feature>
<dbReference type="Gene3D" id="2.170.270.10">
    <property type="entry name" value="SET domain"/>
    <property type="match status" value="1"/>
</dbReference>
<name>A0A1J9R130_9PEZI</name>
<dbReference type="CDD" id="cd10540">
    <property type="entry name" value="SET_SpSet7-like"/>
    <property type="match status" value="1"/>
</dbReference>
<evidence type="ECO:0000313" key="2">
    <source>
        <dbReference type="EMBL" id="OJD35102.1"/>
    </source>
</evidence>
<dbReference type="Pfam" id="PF00856">
    <property type="entry name" value="SET"/>
    <property type="match status" value="1"/>
</dbReference>
<dbReference type="GO" id="GO:0008168">
    <property type="term" value="F:methyltransferase activity"/>
    <property type="evidence" value="ECO:0007669"/>
    <property type="project" value="UniProtKB-KW"/>
</dbReference>
<evidence type="ECO:0000259" key="1">
    <source>
        <dbReference type="PROSITE" id="PS50280"/>
    </source>
</evidence>
<dbReference type="STRING" id="236234.A0A1J9R130"/>
<sequence>MPAEEEMSGDTKDRVALRRSADLVLVLNTPKGRSTTLSARYWPGLFCLTCCCTGRGVFAARDIPARTTIEVCPVLLLPADENEKHIRHTHLYHYTYNWPTTTAEGRKQMTQAIIFGLGSMFNHARDQNVGWVRDLEHSVVVYQTLRDVRAGEELCISYGDRLTFEDADAPPVVDEGDGSDLLDNILLDA</sequence>
<gene>
    <name evidence="2" type="ORF">BKCO1_1900033</name>
</gene>
<dbReference type="InterPro" id="IPR046341">
    <property type="entry name" value="SET_dom_sf"/>
</dbReference>
<keyword evidence="2" id="KW-0808">Transferase</keyword>
<protein>
    <submittedName>
        <fullName evidence="2">Protein methyltransferase</fullName>
    </submittedName>
</protein>
<dbReference type="SMART" id="SM00317">
    <property type="entry name" value="SET"/>
    <property type="match status" value="1"/>
</dbReference>
<comment type="caution">
    <text evidence="2">The sequence shown here is derived from an EMBL/GenBank/DDBJ whole genome shotgun (WGS) entry which is preliminary data.</text>
</comment>
<organism evidence="2 3">
    <name type="scientific">Diplodia corticola</name>
    <dbReference type="NCBI Taxonomy" id="236234"/>
    <lineage>
        <taxon>Eukaryota</taxon>
        <taxon>Fungi</taxon>
        <taxon>Dikarya</taxon>
        <taxon>Ascomycota</taxon>
        <taxon>Pezizomycotina</taxon>
        <taxon>Dothideomycetes</taxon>
        <taxon>Dothideomycetes incertae sedis</taxon>
        <taxon>Botryosphaeriales</taxon>
        <taxon>Botryosphaeriaceae</taxon>
        <taxon>Diplodia</taxon>
    </lineage>
</organism>
<proteinExistence type="predicted"/>
<dbReference type="Proteomes" id="UP000183809">
    <property type="component" value="Unassembled WGS sequence"/>
</dbReference>
<dbReference type="InterPro" id="IPR001214">
    <property type="entry name" value="SET_dom"/>
</dbReference>
<dbReference type="RefSeq" id="XP_020131362.1">
    <property type="nucleotide sequence ID" value="XM_020272057.1"/>
</dbReference>
<dbReference type="SUPFAM" id="SSF82199">
    <property type="entry name" value="SET domain"/>
    <property type="match status" value="1"/>
</dbReference>
<evidence type="ECO:0000313" key="3">
    <source>
        <dbReference type="Proteomes" id="UP000183809"/>
    </source>
</evidence>
<accession>A0A1J9R130</accession>
<keyword evidence="2" id="KW-0489">Methyltransferase</keyword>
<dbReference type="PROSITE" id="PS50280">
    <property type="entry name" value="SET"/>
    <property type="match status" value="1"/>
</dbReference>
<keyword evidence="3" id="KW-1185">Reference proteome</keyword>
<dbReference type="OrthoDB" id="3180714at2759"/>
<dbReference type="EMBL" id="MNUE01000019">
    <property type="protein sequence ID" value="OJD35102.1"/>
    <property type="molecule type" value="Genomic_DNA"/>
</dbReference>
<dbReference type="GeneID" id="31012316"/>
<reference evidence="2 3" key="1">
    <citation type="submission" date="2016-10" db="EMBL/GenBank/DDBJ databases">
        <title>Proteomics and genomics reveal pathogen-plant mechanisms compatible with a hemibiotrophic lifestyle of Diplodia corticola.</title>
        <authorList>
            <person name="Fernandes I."/>
            <person name="De Jonge R."/>
            <person name="Van De Peer Y."/>
            <person name="Devreese B."/>
            <person name="Alves A."/>
            <person name="Esteves A.C."/>
        </authorList>
    </citation>
    <scope>NUCLEOTIDE SEQUENCE [LARGE SCALE GENOMIC DNA]</scope>
    <source>
        <strain evidence="2 3">CBS 112549</strain>
    </source>
</reference>
<dbReference type="GO" id="GO:0032259">
    <property type="term" value="P:methylation"/>
    <property type="evidence" value="ECO:0007669"/>
    <property type="project" value="UniProtKB-KW"/>
</dbReference>
<dbReference type="AlphaFoldDB" id="A0A1J9R130"/>